<name>A0A8T2INB3_9PIPI</name>
<dbReference type="EMBL" id="JAACNH010000009">
    <property type="protein sequence ID" value="KAG8433462.1"/>
    <property type="molecule type" value="Genomic_DNA"/>
</dbReference>
<evidence type="ECO:0000313" key="3">
    <source>
        <dbReference type="Proteomes" id="UP000812440"/>
    </source>
</evidence>
<reference evidence="2" key="1">
    <citation type="thesis" date="2020" institute="ProQuest LLC" country="789 East Eisenhower Parkway, Ann Arbor, MI, USA">
        <title>Comparative Genomics and Chromosome Evolution.</title>
        <authorList>
            <person name="Mudd A.B."/>
        </authorList>
    </citation>
    <scope>NUCLEOTIDE SEQUENCE</scope>
    <source>
        <strain evidence="2">Female2</strain>
        <tissue evidence="2">Blood</tissue>
    </source>
</reference>
<keyword evidence="3" id="KW-1185">Reference proteome</keyword>
<proteinExistence type="predicted"/>
<organism evidence="2 3">
    <name type="scientific">Hymenochirus boettgeri</name>
    <name type="common">Congo dwarf clawed frog</name>
    <dbReference type="NCBI Taxonomy" id="247094"/>
    <lineage>
        <taxon>Eukaryota</taxon>
        <taxon>Metazoa</taxon>
        <taxon>Chordata</taxon>
        <taxon>Craniata</taxon>
        <taxon>Vertebrata</taxon>
        <taxon>Euteleostomi</taxon>
        <taxon>Amphibia</taxon>
        <taxon>Batrachia</taxon>
        <taxon>Anura</taxon>
        <taxon>Pipoidea</taxon>
        <taxon>Pipidae</taxon>
        <taxon>Pipinae</taxon>
        <taxon>Hymenochirus</taxon>
    </lineage>
</organism>
<gene>
    <name evidence="2" type="ORF">GDO86_017661</name>
</gene>
<dbReference type="Proteomes" id="UP000812440">
    <property type="component" value="Chromosome 9"/>
</dbReference>
<feature type="chain" id="PRO_5035922377" evidence="1">
    <location>
        <begin position="22"/>
        <end position="107"/>
    </location>
</feature>
<protein>
    <submittedName>
        <fullName evidence="2">Uncharacterized protein</fullName>
    </submittedName>
</protein>
<comment type="caution">
    <text evidence="2">The sequence shown here is derived from an EMBL/GenBank/DDBJ whole genome shotgun (WGS) entry which is preliminary data.</text>
</comment>
<feature type="signal peptide" evidence="1">
    <location>
        <begin position="1"/>
        <end position="21"/>
    </location>
</feature>
<keyword evidence="1" id="KW-0732">Signal</keyword>
<evidence type="ECO:0000256" key="1">
    <source>
        <dbReference type="SAM" id="SignalP"/>
    </source>
</evidence>
<sequence length="107" mass="11928">MKTIVLLAVLVNILFSHLGSGNVLRGESSALTCRTCIGYECINKHYTIATCATSEDTCMRLVDPKSPKGNRIVYYVTCQTKSNCLMYKEHGSPVVCCKDIDCKEYHQ</sequence>
<evidence type="ECO:0000313" key="2">
    <source>
        <dbReference type="EMBL" id="KAG8433462.1"/>
    </source>
</evidence>
<accession>A0A8T2INB3</accession>
<dbReference type="AlphaFoldDB" id="A0A8T2INB3"/>